<dbReference type="Gene3D" id="3.90.1150.60">
    <property type="entry name" value="Methioning gamme-lyase, C-terminal domain"/>
    <property type="match status" value="1"/>
</dbReference>
<dbReference type="PANTHER" id="PTHR46658:SF1">
    <property type="entry name" value="CYS OR MET METABOLISM PYRIDOXAL-PHOSPHATE-DEPENDENT ENZYME"/>
    <property type="match status" value="1"/>
</dbReference>
<dbReference type="RefSeq" id="WP_012544820.1">
    <property type="nucleotide sequence ID" value="NC_011295.1"/>
</dbReference>
<dbReference type="Gene3D" id="3.40.640.10">
    <property type="entry name" value="Type I PLP-dependent aspartate aminotransferase-like (Major domain)"/>
    <property type="match status" value="1"/>
</dbReference>
<dbReference type="SUPFAM" id="SSF53383">
    <property type="entry name" value="PLP-dependent transferases"/>
    <property type="match status" value="1"/>
</dbReference>
<dbReference type="PANTHER" id="PTHR46658">
    <property type="entry name" value="CYS OR MET METABOLISM PYRIDOXAL-PHOSPHATE-DEPENDENT ENZYME"/>
    <property type="match status" value="1"/>
</dbReference>
<dbReference type="InterPro" id="IPR009651">
    <property type="entry name" value="Met_g_lyase_put"/>
</dbReference>
<dbReference type="AlphaFoldDB" id="B5Y8R9"/>
<dbReference type="STRING" id="309798.COPRO5265_0827"/>
<proteinExistence type="predicted"/>
<dbReference type="InterPro" id="IPR015421">
    <property type="entry name" value="PyrdxlP-dep_Trfase_major"/>
</dbReference>
<reference evidence="2" key="1">
    <citation type="submission" date="2008-08" db="EMBL/GenBank/DDBJ databases">
        <title>The complete genome sequence of Coprothermobacter proteolyticus strain ATCC 5245 / DSM 5265 / BT.</title>
        <authorList>
            <person name="Dodson R.J."/>
            <person name="Durkin A.S."/>
            <person name="Wu M."/>
            <person name="Eisen J."/>
            <person name="Sutton G."/>
        </authorList>
    </citation>
    <scope>NUCLEOTIDE SEQUENCE [LARGE SCALE GENOMIC DNA]</scope>
    <source>
        <strain evidence="2">ATCC 35245 / DSM 5265 / OCM 4 / BT</strain>
    </source>
</reference>
<dbReference type="EMBL" id="CP001145">
    <property type="protein sequence ID" value="ACI18170.1"/>
    <property type="molecule type" value="Genomic_DNA"/>
</dbReference>
<keyword evidence="2" id="KW-1185">Reference proteome</keyword>
<name>B5Y8R9_COPPD</name>
<dbReference type="OrthoDB" id="9764766at2"/>
<dbReference type="Proteomes" id="UP000001732">
    <property type="component" value="Chromosome"/>
</dbReference>
<accession>B5Y8R9</accession>
<evidence type="ECO:0000313" key="2">
    <source>
        <dbReference type="Proteomes" id="UP000001732"/>
    </source>
</evidence>
<dbReference type="InterPro" id="IPR015424">
    <property type="entry name" value="PyrdxlP-dep_Trfase"/>
</dbReference>
<sequence>MFNQLWKTAESNSVKVLKALKEVRLAESDLWGSTGYGLDDFGREKLEKAYAYCFGAEASLVRPNISSGTHVAYLVAMSLDLAKKKVAFSPCEPYDSVFENIKHLLWKWVVWDLNDEPINADVLWLQRSGGYRWHEGLNIDELRKAIDLFRSLNPDAVIVVDNCYGEFVEDLEPSQVGADIVFGSLIKNLGGTVTPTGAYVAGKKELVDKVSEVLFGPALAKEQGATGNFLKGAFQGLFLAPIMVYNALLSKQLMLERLNNTLKERFPFSDIIVRTRWDDEEHMLAAAHIIQSTGPVNSHVTPTPFEMGGYADPIVMAWTGFIQGESLSLSADGTVKPPYELFIQPGVNPFIIEGLSAELKSLL</sequence>
<dbReference type="KEGG" id="cpo:COPRO5265_0827"/>
<dbReference type="Pfam" id="PF06838">
    <property type="entry name" value="Met_gamma_lyase"/>
    <property type="match status" value="2"/>
</dbReference>
<evidence type="ECO:0000313" key="1">
    <source>
        <dbReference type="EMBL" id="ACI18170.1"/>
    </source>
</evidence>
<gene>
    <name evidence="1" type="ordered locus">COPRO5265_0827</name>
</gene>
<dbReference type="eggNOG" id="COG4100">
    <property type="taxonomic scope" value="Bacteria"/>
</dbReference>
<reference evidence="1 2" key="2">
    <citation type="journal article" date="2014" name="Genome Announc.">
        <title>Complete Genome Sequence of Coprothermobacter proteolyticus DSM 5265.</title>
        <authorList>
            <person name="Alexiev A."/>
            <person name="Coil D.A."/>
            <person name="Badger J.H."/>
            <person name="Enticknap J."/>
            <person name="Ward N."/>
            <person name="Robb F.T."/>
            <person name="Eisen J.A."/>
        </authorList>
    </citation>
    <scope>NUCLEOTIDE SEQUENCE [LARGE SCALE GENOMIC DNA]</scope>
    <source>
        <strain evidence="2">ATCC 35245 / DSM 5265 / OCM 4 / BT</strain>
    </source>
</reference>
<dbReference type="HOGENOM" id="CLU_037803_3_0_9"/>
<organism evidence="1 2">
    <name type="scientific">Coprothermobacter proteolyticus (strain ATCC 35245 / DSM 5265 / OCM 4 / BT)</name>
    <dbReference type="NCBI Taxonomy" id="309798"/>
    <lineage>
        <taxon>Bacteria</taxon>
        <taxon>Pseudomonadati</taxon>
        <taxon>Coprothermobacterota</taxon>
        <taxon>Coprothermobacteria</taxon>
        <taxon>Coprothermobacterales</taxon>
        <taxon>Coprothermobacteraceae</taxon>
        <taxon>Coprothermobacter</taxon>
    </lineage>
</organism>
<protein>
    <submittedName>
        <fullName evidence="1">Aluminium resistance protein</fullName>
    </submittedName>
</protein>